<reference evidence="1 2" key="1">
    <citation type="journal article" date="2006" name="DNA Res.">
        <title>Genome sequence of the cat pathogen, Chlamydophila felis.</title>
        <authorList>
            <person name="Azuma Y."/>
            <person name="Hirakawa H."/>
            <person name="Yamashita A."/>
            <person name="Cai Y."/>
            <person name="Rahman M.A."/>
            <person name="Suzuki H."/>
            <person name="Mitaku S."/>
            <person name="Toh H."/>
            <person name="Goto S."/>
            <person name="Murakami T."/>
            <person name="Sugi K."/>
            <person name="Hayashi H."/>
            <person name="Fukushi H."/>
            <person name="Hattori M."/>
            <person name="Kuhara S."/>
            <person name="Shirai M."/>
        </authorList>
    </citation>
    <scope>NUCLEOTIDE SEQUENCE [LARGE SCALE GENOMIC DNA]</scope>
    <source>
        <strain evidence="1 2">Fe/C-56</strain>
    </source>
</reference>
<name>Q254U9_CHLFF</name>
<dbReference type="RefSeq" id="WP_011457969.1">
    <property type="nucleotide sequence ID" value="NC_007899.1"/>
</dbReference>
<accession>Q254U9</accession>
<proteinExistence type="predicted"/>
<evidence type="ECO:0000313" key="2">
    <source>
        <dbReference type="Proteomes" id="UP000001260"/>
    </source>
</evidence>
<dbReference type="OrthoDB" id="18074at2"/>
<protein>
    <submittedName>
        <fullName evidence="1">Uncharacterized protein</fullName>
    </submittedName>
</protein>
<gene>
    <name evidence="1" type="ordered locus">CF0417</name>
</gene>
<keyword evidence="2" id="KW-1185">Reference proteome</keyword>
<dbReference type="Proteomes" id="UP000001260">
    <property type="component" value="Chromosome"/>
</dbReference>
<evidence type="ECO:0000313" key="1">
    <source>
        <dbReference type="EMBL" id="BAE81189.1"/>
    </source>
</evidence>
<dbReference type="AlphaFoldDB" id="Q254U9"/>
<organism evidence="1 2">
    <name type="scientific">Chlamydia felis (strain Fe/C-56)</name>
    <name type="common">Chlamydophila felis</name>
    <dbReference type="NCBI Taxonomy" id="264202"/>
    <lineage>
        <taxon>Bacteria</taxon>
        <taxon>Pseudomonadati</taxon>
        <taxon>Chlamydiota</taxon>
        <taxon>Chlamydiia</taxon>
        <taxon>Chlamydiales</taxon>
        <taxon>Chlamydiaceae</taxon>
        <taxon>Chlamydia/Chlamydophila group</taxon>
        <taxon>Chlamydia</taxon>
    </lineage>
</organism>
<dbReference type="HOGENOM" id="CLU_143348_3_0_0"/>
<dbReference type="KEGG" id="cfe:BAE81189.1"/>
<dbReference type="EMBL" id="AP006861">
    <property type="protein sequence ID" value="BAE81189.1"/>
    <property type="molecule type" value="Genomic_DNA"/>
</dbReference>
<sequence length="155" mass="17878">MFVNIYHDNSEFNTATQNYSQIFRLGFVRNQFGLKAWPYDWMFSNDITDLDADGLVTQILRALPFTGTILGAGRLYSVWSTDTLDDRHIDKIVHTFMSLIEICGCGLVTLILKILYFALAFIITELSSFIIYIRKDKEAAEHFRDDLIDRFTCGL</sequence>
<dbReference type="STRING" id="264202.gene:10544238"/>